<dbReference type="Proteomes" id="UP001499954">
    <property type="component" value="Unassembled WGS sequence"/>
</dbReference>
<sequence length="799" mass="82984">MHRNRADHPPTRPGRLIGAGATIAALALAGSALGAAPAYAAEPDFGPNVTIFDDTWTADQISAALMAASTEEEFSLDRHQFFFKPGTYGSAAGQNNPATATGIVNSELGYYQAVAGLGASPEDVRINGAIHVEPVRACEANPWDCQQPGSLTRFWRSMSNLTFNPIQRAIGADANRPFPSGTADAHQLRFAVSQAAPLRRINIEGKLTLMGRVGEYASGGYLANSKVSGEVLSGSQQQWFTRNSSVGTWNGGVWNMVFSGVSGAPATDFAQPVGNGLGNKTNVAQTPINREAPFLYLDGSDYKVFVPKAKQSTSGVDWSTSAASGQSIPIGDFFIAHEGATAAQLNAALAAGKHLLITPGVYYLDAPLDVDRAGTVVLGLGYASLVPTAGNAAIEVGDVAGVKIAGLTVDAGEVLSDVLVKVGPDGASTSDPADPTTLSDVFIRVGGPWAGKATTSIEVNSPDTLLDHIWAWRADHGEGVGWTSNVGDHGVVVNGDDVTALGLFVEHYQKNQVIWNGERGRTIFFQSEIPYDAPTQGAYKDGNRLGYAAYRVGDHVRHHLAQGLGVYSFFDNQYNQSQDIFVESGVQVPQRPGVRVESAVSVKLNGTGGIKHIVNDQGDAAQGAGGGVSKFLAVYESATDPNAQNLQVTVPEGAPGEFVWSIDGTNDIVDLGTAVENGDHFAAAGTINPVRVTDTRRGATPWSVSAQVGDFDSPGGSFGGKYLGWAPKIVEAGGGAVAGAAVQSGFVSGNGLAHSSALGSAPAGHERGSAKLGADLDLRIPVSATDGTYRATLTITGLG</sequence>
<dbReference type="EMBL" id="BAAAMK010000004">
    <property type="protein sequence ID" value="GAA1956078.1"/>
    <property type="molecule type" value="Genomic_DNA"/>
</dbReference>
<dbReference type="InterPro" id="IPR006311">
    <property type="entry name" value="TAT_signal"/>
</dbReference>
<keyword evidence="3" id="KW-1185">Reference proteome</keyword>
<dbReference type="PROSITE" id="PS51318">
    <property type="entry name" value="TAT"/>
    <property type="match status" value="1"/>
</dbReference>
<dbReference type="InterPro" id="IPR012334">
    <property type="entry name" value="Pectin_lyas_fold"/>
</dbReference>
<dbReference type="CDD" id="cd23669">
    <property type="entry name" value="GH55_SacteLam55A-like"/>
    <property type="match status" value="1"/>
</dbReference>
<feature type="chain" id="PRO_5047043398" evidence="1">
    <location>
        <begin position="41"/>
        <end position="799"/>
    </location>
</feature>
<proteinExistence type="predicted"/>
<dbReference type="SUPFAM" id="SSF51126">
    <property type="entry name" value="Pectin lyase-like"/>
    <property type="match status" value="1"/>
</dbReference>
<evidence type="ECO:0000313" key="2">
    <source>
        <dbReference type="EMBL" id="GAA1956078.1"/>
    </source>
</evidence>
<accession>A0ABN2QPG0</accession>
<dbReference type="InterPro" id="IPR059186">
    <property type="entry name" value="SACTE_4363"/>
</dbReference>
<evidence type="ECO:0000256" key="1">
    <source>
        <dbReference type="SAM" id="SignalP"/>
    </source>
</evidence>
<feature type="signal peptide" evidence="1">
    <location>
        <begin position="1"/>
        <end position="40"/>
    </location>
</feature>
<protein>
    <submittedName>
        <fullName evidence="2">Uncharacterized protein</fullName>
    </submittedName>
</protein>
<dbReference type="Gene3D" id="2.160.20.10">
    <property type="entry name" value="Single-stranded right-handed beta-helix, Pectin lyase-like"/>
    <property type="match status" value="1"/>
</dbReference>
<evidence type="ECO:0000313" key="3">
    <source>
        <dbReference type="Proteomes" id="UP001499954"/>
    </source>
</evidence>
<keyword evidence="1" id="KW-0732">Signal</keyword>
<gene>
    <name evidence="2" type="ORF">GCM10009717_22640</name>
</gene>
<comment type="caution">
    <text evidence="2">The sequence shown here is derived from an EMBL/GenBank/DDBJ whole genome shotgun (WGS) entry which is preliminary data.</text>
</comment>
<organism evidence="2 3">
    <name type="scientific">Agromyces allii</name>
    <dbReference type="NCBI Taxonomy" id="393607"/>
    <lineage>
        <taxon>Bacteria</taxon>
        <taxon>Bacillati</taxon>
        <taxon>Actinomycetota</taxon>
        <taxon>Actinomycetes</taxon>
        <taxon>Micrococcales</taxon>
        <taxon>Microbacteriaceae</taxon>
        <taxon>Agromyces</taxon>
    </lineage>
</organism>
<dbReference type="InterPro" id="IPR011050">
    <property type="entry name" value="Pectin_lyase_fold/virulence"/>
</dbReference>
<name>A0ABN2QPG0_9MICO</name>
<reference evidence="2 3" key="1">
    <citation type="journal article" date="2019" name="Int. J. Syst. Evol. Microbiol.">
        <title>The Global Catalogue of Microorganisms (GCM) 10K type strain sequencing project: providing services to taxonomists for standard genome sequencing and annotation.</title>
        <authorList>
            <consortium name="The Broad Institute Genomics Platform"/>
            <consortium name="The Broad Institute Genome Sequencing Center for Infectious Disease"/>
            <person name="Wu L."/>
            <person name="Ma J."/>
        </authorList>
    </citation>
    <scope>NUCLEOTIDE SEQUENCE [LARGE SCALE GENOMIC DNA]</scope>
    <source>
        <strain evidence="2 3">JCM 13584</strain>
    </source>
</reference>
<dbReference type="RefSeq" id="WP_170298570.1">
    <property type="nucleotide sequence ID" value="NZ_BAAAMK010000004.1"/>
</dbReference>